<proteinExistence type="predicted"/>
<gene>
    <name evidence="6" type="ORF">S03H2_45243</name>
</gene>
<dbReference type="InterPro" id="IPR002376">
    <property type="entry name" value="Formyl_transf_N"/>
</dbReference>
<organism evidence="6">
    <name type="scientific">marine sediment metagenome</name>
    <dbReference type="NCBI Taxonomy" id="412755"/>
    <lineage>
        <taxon>unclassified sequences</taxon>
        <taxon>metagenomes</taxon>
        <taxon>ecological metagenomes</taxon>
    </lineage>
</organism>
<dbReference type="AlphaFoldDB" id="X1HH53"/>
<feature type="domain" description="Formyl transferase N-terminal" evidence="5">
    <location>
        <begin position="14"/>
        <end position="114"/>
    </location>
</feature>
<evidence type="ECO:0000256" key="3">
    <source>
        <dbReference type="ARBA" id="ARBA00022679"/>
    </source>
</evidence>
<dbReference type="PANTHER" id="PTHR43369:SF2">
    <property type="entry name" value="PHOSPHORIBOSYLGLYCINAMIDE FORMYLTRANSFERASE"/>
    <property type="match status" value="1"/>
</dbReference>
<sequence length="192" mass="21963">LSLKGRGFTEGEAKQSQADWRLRYDREVRKRIERFSPDLSILAGYMLIIGEELCQEYNMINLHPAPPGGPVGSWQEVIWDLIQNKAQKAGAMIHLVTPELDRGPVVAYCAFPIKGEPFDPYWQKDDKDMLFQLIRQHELAREFPLIISTLKALSQKEISIRGGKVIDAQGKTIDGYDLTEEINRKLKIKVQK</sequence>
<comment type="pathway">
    <text evidence="1">Purine metabolism; IMP biosynthesis via de novo pathway; N(2)-formyl-N(1)-(5-phospho-D-ribosyl)glycinamide from N(1)-(5-phospho-D-ribosyl)glycinamide (10-formyl THF route): step 1/1.</text>
</comment>
<comment type="caution">
    <text evidence="6">The sequence shown here is derived from an EMBL/GenBank/DDBJ whole genome shotgun (WGS) entry which is preliminary data.</text>
</comment>
<evidence type="ECO:0000313" key="6">
    <source>
        <dbReference type="EMBL" id="GAH69466.1"/>
    </source>
</evidence>
<evidence type="ECO:0000256" key="1">
    <source>
        <dbReference type="ARBA" id="ARBA00005054"/>
    </source>
</evidence>
<accession>X1HH53</accession>
<evidence type="ECO:0000256" key="4">
    <source>
        <dbReference type="ARBA" id="ARBA00022755"/>
    </source>
</evidence>
<name>X1HH53_9ZZZZ</name>
<dbReference type="PANTHER" id="PTHR43369">
    <property type="entry name" value="PHOSPHORIBOSYLGLYCINAMIDE FORMYLTRANSFERASE"/>
    <property type="match status" value="1"/>
</dbReference>
<dbReference type="GO" id="GO:0004644">
    <property type="term" value="F:phosphoribosylglycinamide formyltransferase activity"/>
    <property type="evidence" value="ECO:0007669"/>
    <property type="project" value="UniProtKB-EC"/>
</dbReference>
<dbReference type="Pfam" id="PF00551">
    <property type="entry name" value="Formyl_trans_N"/>
    <property type="match status" value="1"/>
</dbReference>
<protein>
    <recommendedName>
        <fullName evidence="2">phosphoribosylglycinamide formyltransferase 1</fullName>
        <ecNumber evidence="2">2.1.2.2</ecNumber>
    </recommendedName>
</protein>
<keyword evidence="4" id="KW-0658">Purine biosynthesis</keyword>
<dbReference type="InterPro" id="IPR036477">
    <property type="entry name" value="Formyl_transf_N_sf"/>
</dbReference>
<dbReference type="EC" id="2.1.2.2" evidence="2"/>
<evidence type="ECO:0000256" key="2">
    <source>
        <dbReference type="ARBA" id="ARBA00012254"/>
    </source>
</evidence>
<dbReference type="SUPFAM" id="SSF53328">
    <property type="entry name" value="Formyltransferase"/>
    <property type="match status" value="1"/>
</dbReference>
<dbReference type="Gene3D" id="3.40.50.170">
    <property type="entry name" value="Formyl transferase, N-terminal domain"/>
    <property type="match status" value="1"/>
</dbReference>
<reference evidence="6" key="1">
    <citation type="journal article" date="2014" name="Front. Microbiol.">
        <title>High frequency of phylogenetically diverse reductive dehalogenase-homologous genes in deep subseafloor sedimentary metagenomes.</title>
        <authorList>
            <person name="Kawai M."/>
            <person name="Futagami T."/>
            <person name="Toyoda A."/>
            <person name="Takaki Y."/>
            <person name="Nishi S."/>
            <person name="Hori S."/>
            <person name="Arai W."/>
            <person name="Tsubouchi T."/>
            <person name="Morono Y."/>
            <person name="Uchiyama I."/>
            <person name="Ito T."/>
            <person name="Fujiyama A."/>
            <person name="Inagaki F."/>
            <person name="Takami H."/>
        </authorList>
    </citation>
    <scope>NUCLEOTIDE SEQUENCE</scope>
    <source>
        <strain evidence="6">Expedition CK06-06</strain>
    </source>
</reference>
<keyword evidence="3" id="KW-0808">Transferase</keyword>
<dbReference type="GO" id="GO:0005737">
    <property type="term" value="C:cytoplasm"/>
    <property type="evidence" value="ECO:0007669"/>
    <property type="project" value="TreeGrafter"/>
</dbReference>
<dbReference type="EMBL" id="BARU01028339">
    <property type="protein sequence ID" value="GAH69466.1"/>
    <property type="molecule type" value="Genomic_DNA"/>
</dbReference>
<evidence type="ECO:0000259" key="5">
    <source>
        <dbReference type="Pfam" id="PF00551"/>
    </source>
</evidence>
<feature type="non-terminal residue" evidence="6">
    <location>
        <position position="1"/>
    </location>
</feature>
<dbReference type="GO" id="GO:0006189">
    <property type="term" value="P:'de novo' IMP biosynthetic process"/>
    <property type="evidence" value="ECO:0007669"/>
    <property type="project" value="TreeGrafter"/>
</dbReference>